<feature type="region of interest" description="Disordered" evidence="2">
    <location>
        <begin position="182"/>
        <end position="233"/>
    </location>
</feature>
<reference evidence="4 5" key="1">
    <citation type="submission" date="2014-04" db="EMBL/GenBank/DDBJ databases">
        <authorList>
            <consortium name="DOE Joint Genome Institute"/>
            <person name="Kuo A."/>
            <person name="Zuccaro A."/>
            <person name="Kohler A."/>
            <person name="Nagy L.G."/>
            <person name="Floudas D."/>
            <person name="Copeland A."/>
            <person name="Barry K.W."/>
            <person name="Cichocki N."/>
            <person name="Veneault-Fourrey C."/>
            <person name="LaButti K."/>
            <person name="Lindquist E.A."/>
            <person name="Lipzen A."/>
            <person name="Lundell T."/>
            <person name="Morin E."/>
            <person name="Murat C."/>
            <person name="Sun H."/>
            <person name="Tunlid A."/>
            <person name="Henrissat B."/>
            <person name="Grigoriev I.V."/>
            <person name="Hibbett D.S."/>
            <person name="Martin F."/>
            <person name="Nordberg H.P."/>
            <person name="Cantor M.N."/>
            <person name="Hua S.X."/>
        </authorList>
    </citation>
    <scope>NUCLEOTIDE SEQUENCE [LARGE SCALE GENOMIC DNA]</scope>
    <source>
        <strain evidence="4 5">MAFF 305830</strain>
    </source>
</reference>
<feature type="region of interest" description="Disordered" evidence="2">
    <location>
        <begin position="1"/>
        <end position="31"/>
    </location>
</feature>
<organism evidence="4 5">
    <name type="scientific">Serendipita vermifera MAFF 305830</name>
    <dbReference type="NCBI Taxonomy" id="933852"/>
    <lineage>
        <taxon>Eukaryota</taxon>
        <taxon>Fungi</taxon>
        <taxon>Dikarya</taxon>
        <taxon>Basidiomycota</taxon>
        <taxon>Agaricomycotina</taxon>
        <taxon>Agaricomycetes</taxon>
        <taxon>Sebacinales</taxon>
        <taxon>Serendipitaceae</taxon>
        <taxon>Serendipita</taxon>
    </lineage>
</organism>
<dbReference type="GO" id="GO:0008270">
    <property type="term" value="F:zinc ion binding"/>
    <property type="evidence" value="ECO:0007669"/>
    <property type="project" value="UniProtKB-KW"/>
</dbReference>
<keyword evidence="5" id="KW-1185">Reference proteome</keyword>
<dbReference type="PROSITE" id="PS00028">
    <property type="entry name" value="ZINC_FINGER_C2H2_1"/>
    <property type="match status" value="1"/>
</dbReference>
<dbReference type="Proteomes" id="UP000054097">
    <property type="component" value="Unassembled WGS sequence"/>
</dbReference>
<dbReference type="OrthoDB" id="3217584at2759"/>
<name>A0A0C2WX51_SERVB</name>
<dbReference type="PROSITE" id="PS50157">
    <property type="entry name" value="ZINC_FINGER_C2H2_2"/>
    <property type="match status" value="1"/>
</dbReference>
<dbReference type="AlphaFoldDB" id="A0A0C2WX51"/>
<gene>
    <name evidence="4" type="ORF">M408DRAFT_22144</name>
</gene>
<dbReference type="EMBL" id="KN824284">
    <property type="protein sequence ID" value="KIM30683.1"/>
    <property type="molecule type" value="Genomic_DNA"/>
</dbReference>
<proteinExistence type="predicted"/>
<evidence type="ECO:0000256" key="1">
    <source>
        <dbReference type="PROSITE-ProRule" id="PRU00042"/>
    </source>
</evidence>
<dbReference type="SMART" id="SM00355">
    <property type="entry name" value="ZnF_C2H2"/>
    <property type="match status" value="2"/>
</dbReference>
<dbReference type="Gene3D" id="3.30.160.60">
    <property type="entry name" value="Classic Zinc Finger"/>
    <property type="match status" value="1"/>
</dbReference>
<protein>
    <recommendedName>
        <fullName evidence="3">C2H2-type domain-containing protein</fullName>
    </recommendedName>
</protein>
<sequence>MSRETGHNLRSRPKGHAFEKTDTEPVANPQVRLLTAYRPAWKATTSTQPAARLQNPPPLHESYQSILDQLTQIGAPQQYRDNLRKVLGNFPQDEVQPPQRPSSDEVEILFTKVLHPEQTRSRGKGSKGGVKHYECQWHECDYKGPLQKCIDHLFSHHVPLKFFPCDWDGCGLRFTRKYDLDKHRKKQHGISRPREQIISNEEATVEPTRQTRATTSLRHRPYSTGGRPPRTVP</sequence>
<keyword evidence="1" id="KW-0863">Zinc-finger</keyword>
<evidence type="ECO:0000313" key="5">
    <source>
        <dbReference type="Proteomes" id="UP000054097"/>
    </source>
</evidence>
<dbReference type="SUPFAM" id="SSF57667">
    <property type="entry name" value="beta-beta-alpha zinc fingers"/>
    <property type="match status" value="1"/>
</dbReference>
<accession>A0A0C2WX51</accession>
<dbReference type="HOGENOM" id="CLU_1190516_0_0_1"/>
<dbReference type="InterPro" id="IPR013087">
    <property type="entry name" value="Znf_C2H2_type"/>
</dbReference>
<dbReference type="InterPro" id="IPR036236">
    <property type="entry name" value="Znf_C2H2_sf"/>
</dbReference>
<reference evidence="5" key="2">
    <citation type="submission" date="2015-01" db="EMBL/GenBank/DDBJ databases">
        <title>Evolutionary Origins and Diversification of the Mycorrhizal Mutualists.</title>
        <authorList>
            <consortium name="DOE Joint Genome Institute"/>
            <consortium name="Mycorrhizal Genomics Consortium"/>
            <person name="Kohler A."/>
            <person name="Kuo A."/>
            <person name="Nagy L.G."/>
            <person name="Floudas D."/>
            <person name="Copeland A."/>
            <person name="Barry K.W."/>
            <person name="Cichocki N."/>
            <person name="Veneault-Fourrey C."/>
            <person name="LaButti K."/>
            <person name="Lindquist E.A."/>
            <person name="Lipzen A."/>
            <person name="Lundell T."/>
            <person name="Morin E."/>
            <person name="Murat C."/>
            <person name="Riley R."/>
            <person name="Ohm R."/>
            <person name="Sun H."/>
            <person name="Tunlid A."/>
            <person name="Henrissat B."/>
            <person name="Grigoriev I.V."/>
            <person name="Hibbett D.S."/>
            <person name="Martin F."/>
        </authorList>
    </citation>
    <scope>NUCLEOTIDE SEQUENCE [LARGE SCALE GENOMIC DNA]</scope>
    <source>
        <strain evidence="5">MAFF 305830</strain>
    </source>
</reference>
<keyword evidence="1" id="KW-0479">Metal-binding</keyword>
<keyword evidence="1" id="KW-0862">Zinc</keyword>
<feature type="compositionally biased region" description="Polar residues" evidence="2">
    <location>
        <begin position="197"/>
        <end position="216"/>
    </location>
</feature>
<evidence type="ECO:0000256" key="2">
    <source>
        <dbReference type="SAM" id="MobiDB-lite"/>
    </source>
</evidence>
<evidence type="ECO:0000259" key="3">
    <source>
        <dbReference type="PROSITE" id="PS50157"/>
    </source>
</evidence>
<feature type="domain" description="C2H2-type" evidence="3">
    <location>
        <begin position="163"/>
        <end position="193"/>
    </location>
</feature>
<evidence type="ECO:0000313" key="4">
    <source>
        <dbReference type="EMBL" id="KIM30683.1"/>
    </source>
</evidence>